<dbReference type="Pfam" id="PF04264">
    <property type="entry name" value="YceI"/>
    <property type="match status" value="1"/>
</dbReference>
<keyword evidence="3" id="KW-1185">Reference proteome</keyword>
<feature type="domain" description="Lipid/polyisoprenoid-binding YceI-like" evidence="1">
    <location>
        <begin position="46"/>
        <end position="222"/>
    </location>
</feature>
<dbReference type="EMBL" id="CP094326">
    <property type="protein sequence ID" value="UNY97386.1"/>
    <property type="molecule type" value="Genomic_DNA"/>
</dbReference>
<proteinExistence type="predicted"/>
<dbReference type="Proteomes" id="UP000829476">
    <property type="component" value="Chromosome"/>
</dbReference>
<reference evidence="2 3" key="1">
    <citation type="journal article" date="2018" name="Int. J. Syst. Evol. Microbiol.">
        <title>Zhouia spongiae sp. nov., isolated from a marine sponge.</title>
        <authorList>
            <person name="Zhuang L."/>
            <person name="Lin B."/>
            <person name="Qin F."/>
            <person name="Luo L."/>
        </authorList>
    </citation>
    <scope>NUCLEOTIDE SEQUENCE [LARGE SCALE GENOMIC DNA]</scope>
    <source>
        <strain evidence="2 3">HN-Y44</strain>
    </source>
</reference>
<dbReference type="PANTHER" id="PTHR34406">
    <property type="entry name" value="PROTEIN YCEI"/>
    <property type="match status" value="1"/>
</dbReference>
<sequence>MKKHSLKLAMVAVFATVTIACKNDKKNENQAGEAETAATASEEALKFKAIPAESTIEWKGSKPTGSHTGTIAIESGVFNVKNNIIESGSFLIDMNSITVTDLESGDGKENLEAHLKGDAEGKEDHFFNVKEHPTAAFEITGVSEKEGQTVLEGNLTLKGIKKNISFPVNVAVNGNEVVVTSETFTINRTDWGVNYGSKSVFENLGDKFINDDIELKISIKANKA</sequence>
<protein>
    <submittedName>
        <fullName evidence="2">YceI family protein</fullName>
    </submittedName>
</protein>
<name>A0ABY3YIN8_9FLAO</name>
<dbReference type="SMART" id="SM00867">
    <property type="entry name" value="YceI"/>
    <property type="match status" value="1"/>
</dbReference>
<dbReference type="PANTHER" id="PTHR34406:SF1">
    <property type="entry name" value="PROTEIN YCEI"/>
    <property type="match status" value="1"/>
</dbReference>
<dbReference type="SUPFAM" id="SSF101874">
    <property type="entry name" value="YceI-like"/>
    <property type="match status" value="1"/>
</dbReference>
<dbReference type="InterPro" id="IPR007372">
    <property type="entry name" value="Lipid/polyisoprenoid-bd_YceI"/>
</dbReference>
<evidence type="ECO:0000313" key="2">
    <source>
        <dbReference type="EMBL" id="UNY97386.1"/>
    </source>
</evidence>
<organism evidence="2 3">
    <name type="scientific">Zhouia spongiae</name>
    <dbReference type="NCBI Taxonomy" id="2202721"/>
    <lineage>
        <taxon>Bacteria</taxon>
        <taxon>Pseudomonadati</taxon>
        <taxon>Bacteroidota</taxon>
        <taxon>Flavobacteriia</taxon>
        <taxon>Flavobacteriales</taxon>
        <taxon>Flavobacteriaceae</taxon>
        <taxon>Zhouia</taxon>
    </lineage>
</organism>
<evidence type="ECO:0000313" key="3">
    <source>
        <dbReference type="Proteomes" id="UP000829476"/>
    </source>
</evidence>
<dbReference type="PROSITE" id="PS51257">
    <property type="entry name" value="PROKAR_LIPOPROTEIN"/>
    <property type="match status" value="1"/>
</dbReference>
<dbReference type="RefSeq" id="WP_242935799.1">
    <property type="nucleotide sequence ID" value="NZ_CP094326.1"/>
</dbReference>
<evidence type="ECO:0000259" key="1">
    <source>
        <dbReference type="SMART" id="SM00867"/>
    </source>
</evidence>
<dbReference type="InterPro" id="IPR036761">
    <property type="entry name" value="TTHA0802/YceI-like_sf"/>
</dbReference>
<dbReference type="Gene3D" id="2.40.128.110">
    <property type="entry name" value="Lipid/polyisoprenoid-binding, YceI-like"/>
    <property type="match status" value="1"/>
</dbReference>
<accession>A0ABY3YIN8</accession>
<gene>
    <name evidence="2" type="ORF">MQE36_09790</name>
</gene>